<dbReference type="InterPro" id="IPR053151">
    <property type="entry name" value="RNase_H-like"/>
</dbReference>
<evidence type="ECO:0000313" key="3">
    <source>
        <dbReference type="Proteomes" id="UP000015105"/>
    </source>
</evidence>
<dbReference type="EnsemblPlants" id="AET1Gv20600000.1">
    <property type="protein sequence ID" value="AET1Gv20600000.1"/>
    <property type="gene ID" value="AET1Gv20600000"/>
</dbReference>
<evidence type="ECO:0000259" key="1">
    <source>
        <dbReference type="Pfam" id="PF13456"/>
    </source>
</evidence>
<dbReference type="AlphaFoldDB" id="A0A452Z1P5"/>
<feature type="domain" description="RNase H type-1" evidence="1">
    <location>
        <begin position="3"/>
        <end position="76"/>
    </location>
</feature>
<reference evidence="2" key="3">
    <citation type="journal article" date="2017" name="Nature">
        <title>Genome sequence of the progenitor of the wheat D genome Aegilops tauschii.</title>
        <authorList>
            <person name="Luo M.C."/>
            <person name="Gu Y.Q."/>
            <person name="Puiu D."/>
            <person name="Wang H."/>
            <person name="Twardziok S.O."/>
            <person name="Deal K.R."/>
            <person name="Huo N."/>
            <person name="Zhu T."/>
            <person name="Wang L."/>
            <person name="Wang Y."/>
            <person name="McGuire P.E."/>
            <person name="Liu S."/>
            <person name="Long H."/>
            <person name="Ramasamy R.K."/>
            <person name="Rodriguez J.C."/>
            <person name="Van S.L."/>
            <person name="Yuan L."/>
            <person name="Wang Z."/>
            <person name="Xia Z."/>
            <person name="Xiao L."/>
            <person name="Anderson O.D."/>
            <person name="Ouyang S."/>
            <person name="Liang Y."/>
            <person name="Zimin A.V."/>
            <person name="Pertea G."/>
            <person name="Qi P."/>
            <person name="Bennetzen J.L."/>
            <person name="Dai X."/>
            <person name="Dawson M.W."/>
            <person name="Muller H.G."/>
            <person name="Kugler K."/>
            <person name="Rivarola-Duarte L."/>
            <person name="Spannagl M."/>
            <person name="Mayer K.F.X."/>
            <person name="Lu F.H."/>
            <person name="Bevan M.W."/>
            <person name="Leroy P."/>
            <person name="Li P."/>
            <person name="You F.M."/>
            <person name="Sun Q."/>
            <person name="Liu Z."/>
            <person name="Lyons E."/>
            <person name="Wicker T."/>
            <person name="Salzberg S.L."/>
            <person name="Devos K.M."/>
            <person name="Dvorak J."/>
        </authorList>
    </citation>
    <scope>NUCLEOTIDE SEQUENCE [LARGE SCALE GENOMIC DNA]</scope>
    <source>
        <strain evidence="2">cv. AL8/78</strain>
    </source>
</reference>
<dbReference type="GO" id="GO:0004523">
    <property type="term" value="F:RNA-DNA hybrid ribonuclease activity"/>
    <property type="evidence" value="ECO:0007669"/>
    <property type="project" value="InterPro"/>
</dbReference>
<reference evidence="2" key="5">
    <citation type="journal article" date="2021" name="G3 (Bethesda)">
        <title>Aegilops tauschii genome assembly Aet v5.0 features greater sequence contiguity and improved annotation.</title>
        <authorList>
            <person name="Wang L."/>
            <person name="Zhu T."/>
            <person name="Rodriguez J.C."/>
            <person name="Deal K.R."/>
            <person name="Dubcovsky J."/>
            <person name="McGuire P.E."/>
            <person name="Lux T."/>
            <person name="Spannagl M."/>
            <person name="Mayer K.F.X."/>
            <person name="Baldrich P."/>
            <person name="Meyers B.C."/>
            <person name="Huo N."/>
            <person name="Gu Y.Q."/>
            <person name="Zhou H."/>
            <person name="Devos K.M."/>
            <person name="Bennetzen J.L."/>
            <person name="Unver T."/>
            <person name="Budak H."/>
            <person name="Gulick P.J."/>
            <person name="Galiba G."/>
            <person name="Kalapos B."/>
            <person name="Nelson D.R."/>
            <person name="Li P."/>
            <person name="You F.M."/>
            <person name="Luo M.C."/>
            <person name="Dvorak J."/>
        </authorList>
    </citation>
    <scope>NUCLEOTIDE SEQUENCE [LARGE SCALE GENOMIC DNA]</scope>
    <source>
        <strain evidence="2">cv. AL8/78</strain>
    </source>
</reference>
<reference evidence="2" key="4">
    <citation type="submission" date="2019-03" db="UniProtKB">
        <authorList>
            <consortium name="EnsemblPlants"/>
        </authorList>
    </citation>
    <scope>IDENTIFICATION</scope>
</reference>
<dbReference type="GO" id="GO:0003676">
    <property type="term" value="F:nucleic acid binding"/>
    <property type="evidence" value="ECO:0007669"/>
    <property type="project" value="InterPro"/>
</dbReference>
<dbReference type="InterPro" id="IPR002156">
    <property type="entry name" value="RNaseH_domain"/>
</dbReference>
<dbReference type="Pfam" id="PF13456">
    <property type="entry name" value="RVT_3"/>
    <property type="match status" value="1"/>
</dbReference>
<accession>A0A452Z1P5</accession>
<dbReference type="Gramene" id="AET1Gv20600000.1">
    <property type="protein sequence ID" value="AET1Gv20600000.1"/>
    <property type="gene ID" value="AET1Gv20600000"/>
</dbReference>
<organism evidence="2 3">
    <name type="scientific">Aegilops tauschii subsp. strangulata</name>
    <name type="common">Goatgrass</name>
    <dbReference type="NCBI Taxonomy" id="200361"/>
    <lineage>
        <taxon>Eukaryota</taxon>
        <taxon>Viridiplantae</taxon>
        <taxon>Streptophyta</taxon>
        <taxon>Embryophyta</taxon>
        <taxon>Tracheophyta</taxon>
        <taxon>Spermatophyta</taxon>
        <taxon>Magnoliopsida</taxon>
        <taxon>Liliopsida</taxon>
        <taxon>Poales</taxon>
        <taxon>Poaceae</taxon>
        <taxon>BOP clade</taxon>
        <taxon>Pooideae</taxon>
        <taxon>Triticodae</taxon>
        <taxon>Triticeae</taxon>
        <taxon>Triticinae</taxon>
        <taxon>Aegilops</taxon>
    </lineage>
</organism>
<sequence>GSLIFAAYRFIFNCNDSLKAEIHAIMQGMTLAIQHSTLPVIVQSDSSEALLCLSRNGLLRSAYGHLVAEIKELMRHRE</sequence>
<keyword evidence="3" id="KW-1185">Reference proteome</keyword>
<protein>
    <recommendedName>
        <fullName evidence="1">RNase H type-1 domain-containing protein</fullName>
    </recommendedName>
</protein>
<evidence type="ECO:0000313" key="2">
    <source>
        <dbReference type="EnsemblPlants" id="AET1Gv20600000.1"/>
    </source>
</evidence>
<name>A0A452Z1P5_AEGTS</name>
<reference evidence="3" key="1">
    <citation type="journal article" date="2014" name="Science">
        <title>Ancient hybridizations among the ancestral genomes of bread wheat.</title>
        <authorList>
            <consortium name="International Wheat Genome Sequencing Consortium,"/>
            <person name="Marcussen T."/>
            <person name="Sandve S.R."/>
            <person name="Heier L."/>
            <person name="Spannagl M."/>
            <person name="Pfeifer M."/>
            <person name="Jakobsen K.S."/>
            <person name="Wulff B.B."/>
            <person name="Steuernagel B."/>
            <person name="Mayer K.F."/>
            <person name="Olsen O.A."/>
        </authorList>
    </citation>
    <scope>NUCLEOTIDE SEQUENCE [LARGE SCALE GENOMIC DNA]</scope>
    <source>
        <strain evidence="3">cv. AL8/78</strain>
    </source>
</reference>
<dbReference type="Proteomes" id="UP000015105">
    <property type="component" value="Chromosome 1D"/>
</dbReference>
<proteinExistence type="predicted"/>
<reference evidence="3" key="2">
    <citation type="journal article" date="2017" name="Nat. Plants">
        <title>The Aegilops tauschii genome reveals multiple impacts of transposons.</title>
        <authorList>
            <person name="Zhao G."/>
            <person name="Zou C."/>
            <person name="Li K."/>
            <person name="Wang K."/>
            <person name="Li T."/>
            <person name="Gao L."/>
            <person name="Zhang X."/>
            <person name="Wang H."/>
            <person name="Yang Z."/>
            <person name="Liu X."/>
            <person name="Jiang W."/>
            <person name="Mao L."/>
            <person name="Kong X."/>
            <person name="Jiao Y."/>
            <person name="Jia J."/>
        </authorList>
    </citation>
    <scope>NUCLEOTIDE SEQUENCE [LARGE SCALE GENOMIC DNA]</scope>
    <source>
        <strain evidence="3">cv. AL8/78</strain>
    </source>
</reference>
<dbReference type="PANTHER" id="PTHR47723:SF24">
    <property type="entry name" value="RNASE H TYPE-1 DOMAIN-CONTAINING PROTEIN"/>
    <property type="match status" value="1"/>
</dbReference>
<dbReference type="PANTHER" id="PTHR47723">
    <property type="entry name" value="OS05G0353850 PROTEIN"/>
    <property type="match status" value="1"/>
</dbReference>